<dbReference type="SUPFAM" id="SSF54593">
    <property type="entry name" value="Glyoxalase/Bleomycin resistance protein/Dihydroxybiphenyl dioxygenase"/>
    <property type="match status" value="2"/>
</dbReference>
<keyword evidence="1" id="KW-0479">Metal-binding</keyword>
<dbReference type="RefSeq" id="WP_390297627.1">
    <property type="nucleotide sequence ID" value="NZ_JBHULI010000002.1"/>
</dbReference>
<keyword evidence="4" id="KW-1185">Reference proteome</keyword>
<dbReference type="PANTHER" id="PTHR43048:SF6">
    <property type="entry name" value="BLR8189 PROTEIN"/>
    <property type="match status" value="1"/>
</dbReference>
<dbReference type="Pfam" id="PF00903">
    <property type="entry name" value="Glyoxalase"/>
    <property type="match status" value="1"/>
</dbReference>
<evidence type="ECO:0000259" key="2">
    <source>
        <dbReference type="PROSITE" id="PS51819"/>
    </source>
</evidence>
<protein>
    <submittedName>
        <fullName evidence="3">VOC family protein</fullName>
    </submittedName>
</protein>
<dbReference type="InterPro" id="IPR037523">
    <property type="entry name" value="VOC_core"/>
</dbReference>
<reference evidence="4" key="1">
    <citation type="journal article" date="2019" name="Int. J. Syst. Evol. Microbiol.">
        <title>The Global Catalogue of Microorganisms (GCM) 10K type strain sequencing project: providing services to taxonomists for standard genome sequencing and annotation.</title>
        <authorList>
            <consortium name="The Broad Institute Genomics Platform"/>
            <consortium name="The Broad Institute Genome Sequencing Center for Infectious Disease"/>
            <person name="Wu L."/>
            <person name="Ma J."/>
        </authorList>
    </citation>
    <scope>NUCLEOTIDE SEQUENCE [LARGE SCALE GENOMIC DNA]</scope>
    <source>
        <strain evidence="4">KCTC 52042</strain>
    </source>
</reference>
<dbReference type="PROSITE" id="PS51819">
    <property type="entry name" value="VOC"/>
    <property type="match status" value="2"/>
</dbReference>
<comment type="caution">
    <text evidence="3">The sequence shown here is derived from an EMBL/GenBank/DDBJ whole genome shotgun (WGS) entry which is preliminary data.</text>
</comment>
<dbReference type="InterPro" id="IPR051785">
    <property type="entry name" value="MMCE/EMCE_epimerase"/>
</dbReference>
<evidence type="ECO:0000313" key="4">
    <source>
        <dbReference type="Proteomes" id="UP001597460"/>
    </source>
</evidence>
<gene>
    <name evidence="3" type="ORF">ACFSVN_01630</name>
</gene>
<accession>A0ABW5JEH5</accession>
<dbReference type="InterPro" id="IPR004360">
    <property type="entry name" value="Glyas_Fos-R_dOase_dom"/>
</dbReference>
<dbReference type="EMBL" id="JBHULI010000002">
    <property type="protein sequence ID" value="MFD2531141.1"/>
    <property type="molecule type" value="Genomic_DNA"/>
</dbReference>
<proteinExistence type="predicted"/>
<name>A0ABW5JEH5_9BACT</name>
<sequence>MEKVISGIQQIGIGIPDVYKATDWYRKHFGMDIKVFEDAATAELMLPYTGGKPHDRTAILTLNMKGGGGFEIWQYTSRTPQPADFDLMMGDLGINCGKIKTIDVAKTFEEMSKAGLDIVTPLEKNPAGDDTFFVKDLYGNIWQVVKGVEFFKKKTPSTTGGVVGAVIGSTVIEKSRALYSDVLGYDEVVYDESGTFADFSGLPGGNESYRRVLLRHSKRREGGFSQMFGPTEIELIEVKEREPRKIYKDRYWGDLGFIHLCFDIQGMDALEKDLESNGFPFTVDSANSFDMGEAAGRFTYVEDPDGTLIEFVETHKVPIMKKIGWYIDMTKRDPRKNLPNWMIGALRFSRMKG</sequence>
<evidence type="ECO:0000256" key="1">
    <source>
        <dbReference type="ARBA" id="ARBA00022723"/>
    </source>
</evidence>
<organism evidence="3 4">
    <name type="scientific">Gracilimonas halophila</name>
    <dbReference type="NCBI Taxonomy" id="1834464"/>
    <lineage>
        <taxon>Bacteria</taxon>
        <taxon>Pseudomonadati</taxon>
        <taxon>Balneolota</taxon>
        <taxon>Balneolia</taxon>
        <taxon>Balneolales</taxon>
        <taxon>Balneolaceae</taxon>
        <taxon>Gracilimonas</taxon>
    </lineage>
</organism>
<feature type="domain" description="VOC" evidence="2">
    <location>
        <begin position="7"/>
        <end position="147"/>
    </location>
</feature>
<dbReference type="Proteomes" id="UP001597460">
    <property type="component" value="Unassembled WGS sequence"/>
</dbReference>
<dbReference type="Gene3D" id="3.10.180.10">
    <property type="entry name" value="2,3-Dihydroxybiphenyl 1,2-Dioxygenase, domain 1"/>
    <property type="match status" value="2"/>
</dbReference>
<evidence type="ECO:0000313" key="3">
    <source>
        <dbReference type="EMBL" id="MFD2531141.1"/>
    </source>
</evidence>
<dbReference type="InterPro" id="IPR029068">
    <property type="entry name" value="Glyas_Bleomycin-R_OHBP_Dase"/>
</dbReference>
<feature type="domain" description="VOC" evidence="2">
    <location>
        <begin position="161"/>
        <end position="314"/>
    </location>
</feature>
<dbReference type="PANTHER" id="PTHR43048">
    <property type="entry name" value="METHYLMALONYL-COA EPIMERASE"/>
    <property type="match status" value="1"/>
</dbReference>